<protein>
    <submittedName>
        <fullName evidence="2">Uncharacterized protein</fullName>
    </submittedName>
</protein>
<sequence>MDRKRLTRLCTTLATICVAVGVVLWLYGRQTQSQSVLLLVASEGLIGVGLLLLGVVALWGQ</sequence>
<evidence type="ECO:0000313" key="2">
    <source>
        <dbReference type="EMBL" id="NVN40063.1"/>
    </source>
</evidence>
<evidence type="ECO:0000313" key="3">
    <source>
        <dbReference type="Proteomes" id="UP000585665"/>
    </source>
</evidence>
<comment type="caution">
    <text evidence="2">The sequence shown here is derived from an EMBL/GenBank/DDBJ whole genome shotgun (WGS) entry which is preliminary data.</text>
</comment>
<proteinExistence type="predicted"/>
<evidence type="ECO:0000256" key="1">
    <source>
        <dbReference type="SAM" id="Phobius"/>
    </source>
</evidence>
<keyword evidence="1" id="KW-1133">Transmembrane helix</keyword>
<keyword evidence="1" id="KW-0472">Membrane</keyword>
<name>A0A850PAU6_9PROT</name>
<organism evidence="2 3">
    <name type="scientific">Ameyamaea chiangmaiensis</name>
    <dbReference type="NCBI Taxonomy" id="442969"/>
    <lineage>
        <taxon>Bacteria</taxon>
        <taxon>Pseudomonadati</taxon>
        <taxon>Pseudomonadota</taxon>
        <taxon>Alphaproteobacteria</taxon>
        <taxon>Acetobacterales</taxon>
        <taxon>Acetobacteraceae</taxon>
        <taxon>Ameyamaea</taxon>
    </lineage>
</organism>
<keyword evidence="1" id="KW-0812">Transmembrane</keyword>
<reference evidence="2 3" key="1">
    <citation type="submission" date="2020-06" db="EMBL/GenBank/DDBJ databases">
        <title>Description of novel acetic acid bacteria.</title>
        <authorList>
            <person name="Sombolestani A."/>
        </authorList>
    </citation>
    <scope>NUCLEOTIDE SEQUENCE [LARGE SCALE GENOMIC DNA]</scope>
    <source>
        <strain evidence="2 3">LMG 27010</strain>
    </source>
</reference>
<accession>A0A850PAU6</accession>
<feature type="transmembrane region" description="Helical" evidence="1">
    <location>
        <begin position="36"/>
        <end position="59"/>
    </location>
</feature>
<keyword evidence="3" id="KW-1185">Reference proteome</keyword>
<gene>
    <name evidence="2" type="ORF">HUK82_05725</name>
</gene>
<dbReference type="EMBL" id="JABXXR010000026">
    <property type="protein sequence ID" value="NVN40063.1"/>
    <property type="molecule type" value="Genomic_DNA"/>
</dbReference>
<dbReference type="Proteomes" id="UP000585665">
    <property type="component" value="Unassembled WGS sequence"/>
</dbReference>
<feature type="transmembrane region" description="Helical" evidence="1">
    <location>
        <begin position="6"/>
        <end position="27"/>
    </location>
</feature>
<dbReference type="AlphaFoldDB" id="A0A850PAU6"/>
<dbReference type="RefSeq" id="WP_176613038.1">
    <property type="nucleotide sequence ID" value="NZ_JABXXR010000026.1"/>
</dbReference>